<proteinExistence type="inferred from homology"/>
<evidence type="ECO:0000313" key="8">
    <source>
        <dbReference type="Proteomes" id="UP000244338"/>
    </source>
</evidence>
<dbReference type="InterPro" id="IPR007627">
    <property type="entry name" value="RNA_pol_sigma70_r2"/>
</dbReference>
<dbReference type="Pfam" id="PF04542">
    <property type="entry name" value="Sigma70_r2"/>
    <property type="match status" value="1"/>
</dbReference>
<keyword evidence="4" id="KW-0804">Transcription</keyword>
<dbReference type="EMBL" id="PEBX01000117">
    <property type="protein sequence ID" value="PTQ55429.1"/>
    <property type="molecule type" value="Genomic_DNA"/>
</dbReference>
<dbReference type="Gene3D" id="1.10.1740.10">
    <property type="match status" value="1"/>
</dbReference>
<organism evidence="7 8">
    <name type="scientific">Candidatus Carbonibacillus altaicus</name>
    <dbReference type="NCBI Taxonomy" id="2163959"/>
    <lineage>
        <taxon>Bacteria</taxon>
        <taxon>Bacillati</taxon>
        <taxon>Bacillota</taxon>
        <taxon>Bacilli</taxon>
        <taxon>Bacillales</taxon>
        <taxon>Candidatus Carbonibacillus</taxon>
    </lineage>
</organism>
<evidence type="ECO:0000259" key="6">
    <source>
        <dbReference type="Pfam" id="PF08281"/>
    </source>
</evidence>
<sequence>MESLVRSAQEGNEDALYTLLKSVEKKLYKKAFYMVGNTEDAFDVTQEALLKIVRHLPAYRSEASFEHWAQRILINTAIDHLRQRRTEVDLETVEHVMMSPKEHVEAQVIFRETARELVQAIAALPDLYRVPLMLRYQEELNYQEIAATLNLPVNTVKSHVFRARNMLKALIQHGHEGGEET</sequence>
<dbReference type="CDD" id="cd06171">
    <property type="entry name" value="Sigma70_r4"/>
    <property type="match status" value="1"/>
</dbReference>
<dbReference type="InterPro" id="IPR013324">
    <property type="entry name" value="RNA_pol_sigma_r3/r4-like"/>
</dbReference>
<dbReference type="InterPro" id="IPR013325">
    <property type="entry name" value="RNA_pol_sigma_r2"/>
</dbReference>
<evidence type="ECO:0000256" key="3">
    <source>
        <dbReference type="ARBA" id="ARBA00023082"/>
    </source>
</evidence>
<dbReference type="InterPro" id="IPR036388">
    <property type="entry name" value="WH-like_DNA-bd_sf"/>
</dbReference>
<keyword evidence="3" id="KW-0731">Sigma factor</keyword>
<dbReference type="PANTHER" id="PTHR43133:SF51">
    <property type="entry name" value="RNA POLYMERASE SIGMA FACTOR"/>
    <property type="match status" value="1"/>
</dbReference>
<dbReference type="Pfam" id="PF08281">
    <property type="entry name" value="Sigma70_r4_2"/>
    <property type="match status" value="1"/>
</dbReference>
<evidence type="ECO:0000259" key="5">
    <source>
        <dbReference type="Pfam" id="PF04542"/>
    </source>
</evidence>
<name>A0A2R6XYC9_9BACL</name>
<dbReference type="InterPro" id="IPR039425">
    <property type="entry name" value="RNA_pol_sigma-70-like"/>
</dbReference>
<reference evidence="8" key="1">
    <citation type="journal article" date="2018" name="Sci. Rep.">
        <title>Lignite coal burning seam in the remote Altai Mountains harbors a hydrogen-driven thermophilic microbial community.</title>
        <authorList>
            <person name="Kadnikov V.V."/>
            <person name="Mardanov A.V."/>
            <person name="Ivasenko D.A."/>
            <person name="Antsiferov D.V."/>
            <person name="Beletsky A.V."/>
            <person name="Karnachuk O.V."/>
            <person name="Ravin N.V."/>
        </authorList>
    </citation>
    <scope>NUCLEOTIDE SEQUENCE [LARGE SCALE GENOMIC DNA]</scope>
</reference>
<dbReference type="SUPFAM" id="SSF88659">
    <property type="entry name" value="Sigma3 and sigma4 domains of RNA polymerase sigma factors"/>
    <property type="match status" value="1"/>
</dbReference>
<keyword evidence="2" id="KW-0805">Transcription regulation</keyword>
<dbReference type="PANTHER" id="PTHR43133">
    <property type="entry name" value="RNA POLYMERASE ECF-TYPE SIGMA FACTO"/>
    <property type="match status" value="1"/>
</dbReference>
<feature type="domain" description="RNA polymerase sigma-70 region 2" evidence="5">
    <location>
        <begin position="21"/>
        <end position="85"/>
    </location>
</feature>
<feature type="domain" description="RNA polymerase sigma factor 70 region 4 type 2" evidence="6">
    <location>
        <begin position="115"/>
        <end position="166"/>
    </location>
</feature>
<dbReference type="InterPro" id="IPR014284">
    <property type="entry name" value="RNA_pol_sigma-70_dom"/>
</dbReference>
<evidence type="ECO:0000313" key="7">
    <source>
        <dbReference type="EMBL" id="PTQ55429.1"/>
    </source>
</evidence>
<dbReference type="InterPro" id="IPR013249">
    <property type="entry name" value="RNA_pol_sigma70_r4_t2"/>
</dbReference>
<accession>A0A2R6XYC9</accession>
<dbReference type="GO" id="GO:0003677">
    <property type="term" value="F:DNA binding"/>
    <property type="evidence" value="ECO:0007669"/>
    <property type="project" value="InterPro"/>
</dbReference>
<dbReference type="SUPFAM" id="SSF88946">
    <property type="entry name" value="Sigma2 domain of RNA polymerase sigma factors"/>
    <property type="match status" value="1"/>
</dbReference>
<dbReference type="AlphaFoldDB" id="A0A2R6XYC9"/>
<protein>
    <submittedName>
        <fullName evidence="7">RNA polymerase sigma-54 factor RpoN</fullName>
    </submittedName>
</protein>
<dbReference type="GO" id="GO:0016987">
    <property type="term" value="F:sigma factor activity"/>
    <property type="evidence" value="ECO:0007669"/>
    <property type="project" value="UniProtKB-KW"/>
</dbReference>
<evidence type="ECO:0000256" key="4">
    <source>
        <dbReference type="ARBA" id="ARBA00023163"/>
    </source>
</evidence>
<dbReference type="NCBIfam" id="TIGR02937">
    <property type="entry name" value="sigma70-ECF"/>
    <property type="match status" value="1"/>
</dbReference>
<dbReference type="Proteomes" id="UP000244338">
    <property type="component" value="Unassembled WGS sequence"/>
</dbReference>
<dbReference type="GO" id="GO:0006352">
    <property type="term" value="P:DNA-templated transcription initiation"/>
    <property type="evidence" value="ECO:0007669"/>
    <property type="project" value="InterPro"/>
</dbReference>
<comment type="caution">
    <text evidence="7">The sequence shown here is derived from an EMBL/GenBank/DDBJ whole genome shotgun (WGS) entry which is preliminary data.</text>
</comment>
<evidence type="ECO:0000256" key="1">
    <source>
        <dbReference type="ARBA" id="ARBA00010641"/>
    </source>
</evidence>
<comment type="similarity">
    <text evidence="1">Belongs to the sigma-70 factor family. ECF subfamily.</text>
</comment>
<dbReference type="Gene3D" id="1.10.10.10">
    <property type="entry name" value="Winged helix-like DNA-binding domain superfamily/Winged helix DNA-binding domain"/>
    <property type="match status" value="1"/>
</dbReference>
<evidence type="ECO:0000256" key="2">
    <source>
        <dbReference type="ARBA" id="ARBA00023015"/>
    </source>
</evidence>
<gene>
    <name evidence="7" type="ORF">BSOLF_2125</name>
</gene>